<dbReference type="Proteomes" id="UP000663856">
    <property type="component" value="Unassembled WGS sequence"/>
</dbReference>
<evidence type="ECO:0000313" key="2">
    <source>
        <dbReference type="EMBL" id="CAF2091859.1"/>
    </source>
</evidence>
<evidence type="ECO:0000313" key="1">
    <source>
        <dbReference type="EMBL" id="CAF1063485.1"/>
    </source>
</evidence>
<evidence type="ECO:0000313" key="5">
    <source>
        <dbReference type="EMBL" id="CAF3850353.1"/>
    </source>
</evidence>
<gene>
    <name evidence="5" type="ORF">BYL167_LOCUS5823</name>
    <name evidence="1" type="ORF">CJN711_LOCUS5348</name>
    <name evidence="6" type="ORF">GIL414_LOCUS4191</name>
    <name evidence="3" type="ORF">MBJ925_LOCUS21626</name>
    <name evidence="7" type="ORF">OVN521_LOCUS16491</name>
    <name evidence="8" type="ORF">UXM345_LOCUS24962</name>
    <name evidence="2" type="ORF">WKI299_LOCUS18286</name>
    <name evidence="4" type="ORF">XDN619_LOCUS32295</name>
</gene>
<dbReference type="Proteomes" id="UP000663887">
    <property type="component" value="Unassembled WGS sequence"/>
</dbReference>
<dbReference type="Proteomes" id="UP000681720">
    <property type="component" value="Unassembled WGS sequence"/>
</dbReference>
<dbReference type="Proteomes" id="UP000663842">
    <property type="component" value="Unassembled WGS sequence"/>
</dbReference>
<name>A0A816T0V1_9BILA</name>
<comment type="caution">
    <text evidence="2">The sequence shown here is derived from an EMBL/GenBank/DDBJ whole genome shotgun (WGS) entry which is preliminary data.</text>
</comment>
<dbReference type="Proteomes" id="UP000663866">
    <property type="component" value="Unassembled WGS sequence"/>
</dbReference>
<evidence type="ECO:0000313" key="3">
    <source>
        <dbReference type="EMBL" id="CAF2097242.1"/>
    </source>
</evidence>
<dbReference type="EMBL" id="CAJOBG010002749">
    <property type="protein sequence ID" value="CAF4026013.1"/>
    <property type="molecule type" value="Genomic_DNA"/>
</dbReference>
<dbReference type="Proteomes" id="UP000681967">
    <property type="component" value="Unassembled WGS sequence"/>
</dbReference>
<dbReference type="EMBL" id="CAJNOV010001487">
    <property type="protein sequence ID" value="CAF1063485.1"/>
    <property type="molecule type" value="Genomic_DNA"/>
</dbReference>
<protein>
    <submittedName>
        <fullName evidence="2">Uncharacterized protein</fullName>
    </submittedName>
</protein>
<dbReference type="EMBL" id="CAJOBF010004665">
    <property type="protein sequence ID" value="CAF4148146.1"/>
    <property type="molecule type" value="Genomic_DNA"/>
</dbReference>
<evidence type="ECO:0000313" key="4">
    <source>
        <dbReference type="EMBL" id="CAF2191262.1"/>
    </source>
</evidence>
<proteinExistence type="predicted"/>
<organism evidence="2 9">
    <name type="scientific">Rotaria magnacalcarata</name>
    <dbReference type="NCBI Taxonomy" id="392030"/>
    <lineage>
        <taxon>Eukaryota</taxon>
        <taxon>Metazoa</taxon>
        <taxon>Spiralia</taxon>
        <taxon>Gnathifera</taxon>
        <taxon>Rotifera</taxon>
        <taxon>Eurotatoria</taxon>
        <taxon>Bdelloidea</taxon>
        <taxon>Philodinida</taxon>
        <taxon>Philodinidae</taxon>
        <taxon>Rotaria</taxon>
    </lineage>
</organism>
<evidence type="ECO:0000313" key="9">
    <source>
        <dbReference type="Proteomes" id="UP000663856"/>
    </source>
</evidence>
<dbReference type="EMBL" id="CAJNRG010016100">
    <property type="protein sequence ID" value="CAF2191262.1"/>
    <property type="molecule type" value="Genomic_DNA"/>
</dbReference>
<dbReference type="EMBL" id="CAJOBH010001364">
    <property type="protein sequence ID" value="CAF3850353.1"/>
    <property type="molecule type" value="Genomic_DNA"/>
</dbReference>
<reference evidence="2" key="1">
    <citation type="submission" date="2021-02" db="EMBL/GenBank/DDBJ databases">
        <authorList>
            <person name="Nowell W R."/>
        </authorList>
    </citation>
    <scope>NUCLEOTIDE SEQUENCE</scope>
</reference>
<dbReference type="EMBL" id="CAJOBJ010000985">
    <property type="protein sequence ID" value="CAF3855314.1"/>
    <property type="molecule type" value="Genomic_DNA"/>
</dbReference>
<dbReference type="Proteomes" id="UP000663824">
    <property type="component" value="Unassembled WGS sequence"/>
</dbReference>
<evidence type="ECO:0000313" key="8">
    <source>
        <dbReference type="EMBL" id="CAF4148146.1"/>
    </source>
</evidence>
<sequence>MSNTVAINPTNVMTRDHYWRTAPVSWRHNFDSNSLTFQNVAVAKSFMHGLANSWNLLWTENGRQFIQNLWMNLDFPGSSSSDYKEAEYKIHGQNGQATYILVITGQDMYGNTTIAYAYEHVDEQLFPGYGYTSYAEGTAIDWLKWHACNRLQATLPWYIAPRINFIV</sequence>
<keyword evidence="10" id="KW-1185">Reference proteome</keyword>
<dbReference type="EMBL" id="CAJNRE010010959">
    <property type="protein sequence ID" value="CAF2097242.1"/>
    <property type="molecule type" value="Genomic_DNA"/>
</dbReference>
<evidence type="ECO:0000313" key="6">
    <source>
        <dbReference type="EMBL" id="CAF3855314.1"/>
    </source>
</evidence>
<dbReference type="Proteomes" id="UP000663855">
    <property type="component" value="Unassembled WGS sequence"/>
</dbReference>
<evidence type="ECO:0000313" key="7">
    <source>
        <dbReference type="EMBL" id="CAF4026013.1"/>
    </source>
</evidence>
<accession>A0A816T0V1</accession>
<dbReference type="AlphaFoldDB" id="A0A816T0V1"/>
<evidence type="ECO:0000313" key="10">
    <source>
        <dbReference type="Proteomes" id="UP000663866"/>
    </source>
</evidence>
<dbReference type="EMBL" id="CAJNRF010007494">
    <property type="protein sequence ID" value="CAF2091859.1"/>
    <property type="molecule type" value="Genomic_DNA"/>
</dbReference>